<accession>A0A8H3GNT9</accession>
<evidence type="ECO:0000313" key="1">
    <source>
        <dbReference type="EMBL" id="CAE6458155.1"/>
    </source>
</evidence>
<dbReference type="EMBL" id="CAJMWY010001082">
    <property type="protein sequence ID" value="CAE6458155.1"/>
    <property type="molecule type" value="Genomic_DNA"/>
</dbReference>
<sequence length="132" mass="15233">MPRSRRNVDGKLSAELEDTTFGTSEQFDQYGAELGKESLFWKVYVQETDKHDKEIVEKWHRQVARDSKAGRSPGQVSLSHPTCLTKVIMRFYSDCSVIFCCIGRLKALKGYEKILPKSPLKFYVLCPRHFGR</sequence>
<proteinExistence type="predicted"/>
<evidence type="ECO:0000313" key="2">
    <source>
        <dbReference type="Proteomes" id="UP000663861"/>
    </source>
</evidence>
<protein>
    <submittedName>
        <fullName evidence="1">Uncharacterized protein</fullName>
    </submittedName>
</protein>
<gene>
    <name evidence="1" type="ORF">RDB_LOCUS64841</name>
</gene>
<reference evidence="1" key="1">
    <citation type="submission" date="2021-01" db="EMBL/GenBank/DDBJ databases">
        <authorList>
            <person name="Kaushik A."/>
        </authorList>
    </citation>
    <scope>NUCLEOTIDE SEQUENCE</scope>
    <source>
        <strain evidence="1">AG4-RS23</strain>
    </source>
</reference>
<name>A0A8H3GNT9_9AGAM</name>
<comment type="caution">
    <text evidence="1">The sequence shown here is derived from an EMBL/GenBank/DDBJ whole genome shotgun (WGS) entry which is preliminary data.</text>
</comment>
<organism evidence="1 2">
    <name type="scientific">Rhizoctonia solani</name>
    <dbReference type="NCBI Taxonomy" id="456999"/>
    <lineage>
        <taxon>Eukaryota</taxon>
        <taxon>Fungi</taxon>
        <taxon>Dikarya</taxon>
        <taxon>Basidiomycota</taxon>
        <taxon>Agaricomycotina</taxon>
        <taxon>Agaricomycetes</taxon>
        <taxon>Cantharellales</taxon>
        <taxon>Ceratobasidiaceae</taxon>
        <taxon>Rhizoctonia</taxon>
    </lineage>
</organism>
<dbReference type="Proteomes" id="UP000663861">
    <property type="component" value="Unassembled WGS sequence"/>
</dbReference>
<dbReference type="AlphaFoldDB" id="A0A8H3GNT9"/>